<evidence type="ECO:0000313" key="6">
    <source>
        <dbReference type="Proteomes" id="UP001474120"/>
    </source>
</evidence>
<gene>
    <name evidence="5" type="ORF">AABB81_09490</name>
</gene>
<dbReference type="RefSeq" id="WP_342160173.1">
    <property type="nucleotide sequence ID" value="NZ_JBCDNA010000002.1"/>
</dbReference>
<sequence length="168" mass="18919">MKLFRNLFVVIALLTAFNTVEAQNVAHIDSEQLLMAMPETKAMETELKKVQQTYADEYNAQATALQAKLQKYDQEAPTQTDAKNEERRIEVEGLKQKIQKYAQTADQEIQKKRFDLLKPIVEKAQKAVSDVATEKGVKYVLDSSPGKGLIVFEGEDLMPSVKSKLGIQ</sequence>
<dbReference type="Proteomes" id="UP001474120">
    <property type="component" value="Unassembled WGS sequence"/>
</dbReference>
<evidence type="ECO:0000256" key="2">
    <source>
        <dbReference type="ARBA" id="ARBA00022729"/>
    </source>
</evidence>
<dbReference type="Gene3D" id="3.30.910.20">
    <property type="entry name" value="Skp domain"/>
    <property type="match status" value="1"/>
</dbReference>
<dbReference type="PANTHER" id="PTHR35089">
    <property type="entry name" value="CHAPERONE PROTEIN SKP"/>
    <property type="match status" value="1"/>
</dbReference>
<reference evidence="5 6" key="1">
    <citation type="submission" date="2024-04" db="EMBL/GenBank/DDBJ databases">
        <title>whole genome sequencing of Lutimonas vermicola strain IMCC1616.</title>
        <authorList>
            <person name="Bae S.S."/>
        </authorList>
    </citation>
    <scope>NUCLEOTIDE SEQUENCE [LARGE SCALE GENOMIC DNA]</scope>
    <source>
        <strain evidence="5 6">IMCC1616</strain>
    </source>
</reference>
<keyword evidence="6" id="KW-1185">Reference proteome</keyword>
<accession>A0ABU9L114</accession>
<keyword evidence="2 4" id="KW-0732">Signal</keyword>
<dbReference type="SUPFAM" id="SSF111384">
    <property type="entry name" value="OmpH-like"/>
    <property type="match status" value="1"/>
</dbReference>
<dbReference type="InterPro" id="IPR024930">
    <property type="entry name" value="Skp_dom_sf"/>
</dbReference>
<keyword evidence="3" id="KW-0175">Coiled coil</keyword>
<protein>
    <submittedName>
        <fullName evidence="5">OmpH family outer membrane protein</fullName>
    </submittedName>
</protein>
<name>A0ABU9L114_9FLAO</name>
<comment type="similarity">
    <text evidence="1">Belongs to the Skp family.</text>
</comment>
<evidence type="ECO:0000313" key="5">
    <source>
        <dbReference type="EMBL" id="MEL4456126.1"/>
    </source>
</evidence>
<evidence type="ECO:0000256" key="1">
    <source>
        <dbReference type="ARBA" id="ARBA00009091"/>
    </source>
</evidence>
<dbReference type="PANTHER" id="PTHR35089:SF1">
    <property type="entry name" value="CHAPERONE PROTEIN SKP"/>
    <property type="match status" value="1"/>
</dbReference>
<dbReference type="SMART" id="SM00935">
    <property type="entry name" value="OmpH"/>
    <property type="match status" value="1"/>
</dbReference>
<dbReference type="Pfam" id="PF03938">
    <property type="entry name" value="OmpH"/>
    <property type="match status" value="1"/>
</dbReference>
<comment type="caution">
    <text evidence="5">The sequence shown here is derived from an EMBL/GenBank/DDBJ whole genome shotgun (WGS) entry which is preliminary data.</text>
</comment>
<proteinExistence type="inferred from homology"/>
<evidence type="ECO:0000256" key="3">
    <source>
        <dbReference type="SAM" id="Coils"/>
    </source>
</evidence>
<dbReference type="InterPro" id="IPR005632">
    <property type="entry name" value="Chaperone_Skp"/>
</dbReference>
<evidence type="ECO:0000256" key="4">
    <source>
        <dbReference type="SAM" id="SignalP"/>
    </source>
</evidence>
<feature type="signal peptide" evidence="4">
    <location>
        <begin position="1"/>
        <end position="22"/>
    </location>
</feature>
<dbReference type="EMBL" id="JBCDNA010000002">
    <property type="protein sequence ID" value="MEL4456126.1"/>
    <property type="molecule type" value="Genomic_DNA"/>
</dbReference>
<feature type="chain" id="PRO_5045058976" evidence="4">
    <location>
        <begin position="23"/>
        <end position="168"/>
    </location>
</feature>
<feature type="coiled-coil region" evidence="3">
    <location>
        <begin position="55"/>
        <end position="111"/>
    </location>
</feature>
<organism evidence="5 6">
    <name type="scientific">Lutimonas vermicola</name>
    <dbReference type="NCBI Taxonomy" id="414288"/>
    <lineage>
        <taxon>Bacteria</taxon>
        <taxon>Pseudomonadati</taxon>
        <taxon>Bacteroidota</taxon>
        <taxon>Flavobacteriia</taxon>
        <taxon>Flavobacteriales</taxon>
        <taxon>Flavobacteriaceae</taxon>
        <taxon>Lutimonas</taxon>
    </lineage>
</organism>